<feature type="domain" description="Major facilitator superfamily (MFS) profile" evidence="5">
    <location>
        <begin position="284"/>
        <end position="479"/>
    </location>
</feature>
<feature type="transmembrane region" description="Helical" evidence="4">
    <location>
        <begin position="408"/>
        <end position="433"/>
    </location>
</feature>
<dbReference type="AlphaFoldDB" id="A0A0B7G2E1"/>
<feature type="transmembrane region" description="Helical" evidence="4">
    <location>
        <begin position="67"/>
        <end position="90"/>
    </location>
</feature>
<dbReference type="EMBL" id="LN679107">
    <property type="protein sequence ID" value="CEL63284.1"/>
    <property type="molecule type" value="Genomic_DNA"/>
</dbReference>
<evidence type="ECO:0000256" key="1">
    <source>
        <dbReference type="ARBA" id="ARBA00004141"/>
    </source>
</evidence>
<dbReference type="PROSITE" id="PS50850">
    <property type="entry name" value="MFS"/>
    <property type="match status" value="1"/>
</dbReference>
<feature type="transmembrane region" description="Helical" evidence="4">
    <location>
        <begin position="231"/>
        <end position="250"/>
    </location>
</feature>
<dbReference type="InterPro" id="IPR050327">
    <property type="entry name" value="Proton-linked_MCT"/>
</dbReference>
<gene>
    <name evidence="6" type="ORF">RSOLAG1IB_05327</name>
</gene>
<dbReference type="SUPFAM" id="SSF103473">
    <property type="entry name" value="MFS general substrate transporter"/>
    <property type="match status" value="1"/>
</dbReference>
<reference evidence="6 7" key="1">
    <citation type="submission" date="2014-11" db="EMBL/GenBank/DDBJ databases">
        <authorList>
            <person name="Wibberg Daniel"/>
        </authorList>
    </citation>
    <scope>NUCLEOTIDE SEQUENCE [LARGE SCALE GENOMIC DNA]</scope>
    <source>
        <strain evidence="6">Rhizoctonia solani AG1-IB 7/3/14</strain>
    </source>
</reference>
<dbReference type="Proteomes" id="UP000059188">
    <property type="component" value="Unassembled WGS sequence"/>
</dbReference>
<dbReference type="GO" id="GO:0016020">
    <property type="term" value="C:membrane"/>
    <property type="evidence" value="ECO:0007669"/>
    <property type="project" value="UniProtKB-SubCell"/>
</dbReference>
<dbReference type="OrthoDB" id="2213137at2759"/>
<protein>
    <submittedName>
        <fullName evidence="6">Monocarboxylate transporter 12</fullName>
    </submittedName>
</protein>
<dbReference type="InterPro" id="IPR020846">
    <property type="entry name" value="MFS_dom"/>
</dbReference>
<feature type="transmembrane region" description="Helical" evidence="4">
    <location>
        <begin position="168"/>
        <end position="190"/>
    </location>
</feature>
<feature type="transmembrane region" description="Helical" evidence="4">
    <location>
        <begin position="110"/>
        <end position="130"/>
    </location>
</feature>
<dbReference type="PANTHER" id="PTHR11360:SF287">
    <property type="entry name" value="MFS MONOCARBOXYLATE TRANSPORTER"/>
    <property type="match status" value="1"/>
</dbReference>
<feature type="transmembrane region" description="Helical" evidence="4">
    <location>
        <begin position="202"/>
        <end position="225"/>
    </location>
</feature>
<dbReference type="Gene3D" id="1.20.1250.20">
    <property type="entry name" value="MFS general substrate transporter like domains"/>
    <property type="match status" value="2"/>
</dbReference>
<evidence type="ECO:0000256" key="4">
    <source>
        <dbReference type="SAM" id="Phobius"/>
    </source>
</evidence>
<evidence type="ECO:0000256" key="2">
    <source>
        <dbReference type="ARBA" id="ARBA00006727"/>
    </source>
</evidence>
<evidence type="ECO:0000313" key="7">
    <source>
        <dbReference type="Proteomes" id="UP000059188"/>
    </source>
</evidence>
<keyword evidence="7" id="KW-1185">Reference proteome</keyword>
<proteinExistence type="inferred from homology"/>
<feature type="transmembrane region" description="Helical" evidence="4">
    <location>
        <begin position="322"/>
        <end position="342"/>
    </location>
</feature>
<comment type="similarity">
    <text evidence="2">Belongs to the major facilitator superfamily. Monocarboxylate porter (TC 2.A.1.13) family.</text>
</comment>
<dbReference type="InterPro" id="IPR036259">
    <property type="entry name" value="MFS_trans_sf"/>
</dbReference>
<feature type="transmembrane region" description="Helical" evidence="4">
    <location>
        <begin position="142"/>
        <end position="162"/>
    </location>
</feature>
<feature type="region of interest" description="Disordered" evidence="3">
    <location>
        <begin position="37"/>
        <end position="57"/>
    </location>
</feature>
<evidence type="ECO:0000313" key="6">
    <source>
        <dbReference type="EMBL" id="CEL63284.1"/>
    </source>
</evidence>
<keyword evidence="4" id="KW-0812">Transmembrane</keyword>
<comment type="subcellular location">
    <subcellularLocation>
        <location evidence="1">Membrane</location>
        <topology evidence="1">Multi-pass membrane protein</topology>
    </subcellularLocation>
</comment>
<keyword evidence="4" id="KW-0472">Membrane</keyword>
<feature type="transmembrane region" description="Helical" evidence="4">
    <location>
        <begin position="453"/>
        <end position="474"/>
    </location>
</feature>
<evidence type="ECO:0000256" key="3">
    <source>
        <dbReference type="SAM" id="MobiDB-lite"/>
    </source>
</evidence>
<organism evidence="6 7">
    <name type="scientific">Thanatephorus cucumeris (strain AG1-IB / isolate 7/3/14)</name>
    <name type="common">Lettuce bottom rot fungus</name>
    <name type="synonym">Rhizoctonia solani</name>
    <dbReference type="NCBI Taxonomy" id="1108050"/>
    <lineage>
        <taxon>Eukaryota</taxon>
        <taxon>Fungi</taxon>
        <taxon>Dikarya</taxon>
        <taxon>Basidiomycota</taxon>
        <taxon>Agaricomycotina</taxon>
        <taxon>Agaricomycetes</taxon>
        <taxon>Cantharellales</taxon>
        <taxon>Ceratobasidiaceae</taxon>
        <taxon>Rhizoctonia</taxon>
        <taxon>Rhizoctonia solani AG-1</taxon>
    </lineage>
</organism>
<accession>A0A0B7G2E1</accession>
<feature type="transmembrane region" description="Helical" evidence="4">
    <location>
        <begin position="375"/>
        <end position="396"/>
    </location>
</feature>
<name>A0A0B7G2E1_THACB</name>
<dbReference type="GO" id="GO:0022857">
    <property type="term" value="F:transmembrane transporter activity"/>
    <property type="evidence" value="ECO:0007669"/>
    <property type="project" value="InterPro"/>
</dbReference>
<feature type="transmembrane region" description="Helical" evidence="4">
    <location>
        <begin position="349"/>
        <end position="369"/>
    </location>
</feature>
<dbReference type="PANTHER" id="PTHR11360">
    <property type="entry name" value="MONOCARBOXYLATE TRANSPORTER"/>
    <property type="match status" value="1"/>
</dbReference>
<evidence type="ECO:0000259" key="5">
    <source>
        <dbReference type="PROSITE" id="PS50850"/>
    </source>
</evidence>
<sequence length="479" mass="51023">MAEAQDIPLQTLSRRGDYSTGASTIAISRAISKIDDNIPVGSETGQGGSSSSPEHEGLSLPPVDKGFAAWSFVAAAFMLETLVWGFGFTYGVFQEYFLRHRTFGDASEAAIGAAGTVALAIEYFEVLLVILITQQWPHRTRLMMWCSLALCCGSLLLASFATKVSHLILLQGILFGIGGGGLYAPVIIYLSEWFVARRGLAGAIIFGGSGAGGACFPIAVNFLLTNLGFRWTLRIWAAFMLVFGALALTFTRPRLPVVRPQSPDGFSLWTRVKRQHWGFLKSPLFICMTTTTFIQALAYFPVSLYMAVYTISLGLPPLNGTLVLSVFNLSSIIGQIIFGHVCDIAPYQYVVIVSGAGAALSAYLLWGFAHNLGLIFAFVVVFGSISGGFGSVWPAASVEIAGSEQSAVSSVMGVLAMTKGVAAVVGPLIAAELYRPEQSTVRGTYSGYGFKDVTLFVGSMMAATAAGGVATKLAKRVVW</sequence>
<dbReference type="Pfam" id="PF07690">
    <property type="entry name" value="MFS_1"/>
    <property type="match status" value="1"/>
</dbReference>
<dbReference type="InterPro" id="IPR011701">
    <property type="entry name" value="MFS"/>
</dbReference>
<keyword evidence="4" id="KW-1133">Transmembrane helix</keyword>